<dbReference type="GO" id="GO:0051642">
    <property type="term" value="P:centrosome localization"/>
    <property type="evidence" value="ECO:0007669"/>
    <property type="project" value="TreeGrafter"/>
</dbReference>
<dbReference type="GO" id="GO:0000178">
    <property type="term" value="C:exosome (RNase complex)"/>
    <property type="evidence" value="ECO:0007669"/>
    <property type="project" value="InterPro"/>
</dbReference>
<dbReference type="InterPro" id="IPR019495">
    <property type="entry name" value="EXOSC1_C"/>
</dbReference>
<dbReference type="Gene3D" id="6.10.250.1080">
    <property type="match status" value="1"/>
</dbReference>
<feature type="region of interest" description="Disordered" evidence="8">
    <location>
        <begin position="388"/>
        <end position="510"/>
    </location>
</feature>
<dbReference type="GO" id="GO:0005874">
    <property type="term" value="C:microtubule"/>
    <property type="evidence" value="ECO:0007669"/>
    <property type="project" value="UniProtKB-KW"/>
</dbReference>
<feature type="compositionally biased region" description="Polar residues" evidence="8">
    <location>
        <begin position="795"/>
        <end position="809"/>
    </location>
</feature>
<dbReference type="GO" id="GO:0007020">
    <property type="term" value="P:microtubule nucleation"/>
    <property type="evidence" value="ECO:0007669"/>
    <property type="project" value="TreeGrafter"/>
</dbReference>
<dbReference type="OrthoDB" id="5877028at2759"/>
<comment type="subcellular location">
    <subcellularLocation>
        <location evidence="1">Cytoplasm</location>
        <location evidence="1">Cytoskeleton</location>
    </subcellularLocation>
</comment>
<accession>A0A8H7CJ43</accession>
<dbReference type="GO" id="GO:0005871">
    <property type="term" value="C:kinesin complex"/>
    <property type="evidence" value="ECO:0007669"/>
    <property type="project" value="TreeGrafter"/>
</dbReference>
<feature type="compositionally biased region" description="Low complexity" evidence="8">
    <location>
        <begin position="415"/>
        <end position="432"/>
    </location>
</feature>
<dbReference type="GO" id="GO:0047496">
    <property type="term" value="P:vesicle transport along microtubule"/>
    <property type="evidence" value="ECO:0007669"/>
    <property type="project" value="TreeGrafter"/>
</dbReference>
<evidence type="ECO:0000313" key="11">
    <source>
        <dbReference type="EMBL" id="KAF7339370.1"/>
    </source>
</evidence>
<dbReference type="PANTHER" id="PTHR10921:SF1">
    <property type="entry name" value="NUCLEAR DISTRIBUTION PROTEIN NUDE HOMOLOG"/>
    <property type="match status" value="1"/>
</dbReference>
<evidence type="ECO:0000256" key="4">
    <source>
        <dbReference type="ARBA" id="ARBA00022701"/>
    </source>
</evidence>
<feature type="compositionally biased region" description="Polar residues" evidence="8">
    <location>
        <begin position="636"/>
        <end position="661"/>
    </location>
</feature>
<dbReference type="InterPro" id="IPR012340">
    <property type="entry name" value="NA-bd_OB-fold"/>
</dbReference>
<feature type="region of interest" description="Disordered" evidence="8">
    <location>
        <begin position="636"/>
        <end position="831"/>
    </location>
</feature>
<dbReference type="SUPFAM" id="SSF50249">
    <property type="entry name" value="Nucleic acid-binding proteins"/>
    <property type="match status" value="1"/>
</dbReference>
<evidence type="ECO:0000313" key="12">
    <source>
        <dbReference type="Proteomes" id="UP000623467"/>
    </source>
</evidence>
<keyword evidence="12" id="KW-1185">Reference proteome</keyword>
<evidence type="ECO:0000256" key="5">
    <source>
        <dbReference type="ARBA" id="ARBA00023054"/>
    </source>
</evidence>
<dbReference type="GO" id="GO:0000132">
    <property type="term" value="P:establishment of mitotic spindle orientation"/>
    <property type="evidence" value="ECO:0007669"/>
    <property type="project" value="TreeGrafter"/>
</dbReference>
<dbReference type="GO" id="GO:0007059">
    <property type="term" value="P:chromosome segregation"/>
    <property type="evidence" value="ECO:0007669"/>
    <property type="project" value="TreeGrafter"/>
</dbReference>
<evidence type="ECO:0008006" key="13">
    <source>
        <dbReference type="Google" id="ProtNLM"/>
    </source>
</evidence>
<dbReference type="Pfam" id="PF04880">
    <property type="entry name" value="NUDE_C"/>
    <property type="match status" value="1"/>
</dbReference>
<evidence type="ECO:0000256" key="7">
    <source>
        <dbReference type="SAM" id="Coils"/>
    </source>
</evidence>
<feature type="compositionally biased region" description="Polar residues" evidence="8">
    <location>
        <begin position="388"/>
        <end position="402"/>
    </location>
</feature>
<dbReference type="GO" id="GO:0000776">
    <property type="term" value="C:kinetochore"/>
    <property type="evidence" value="ECO:0007669"/>
    <property type="project" value="TreeGrafter"/>
</dbReference>
<evidence type="ECO:0000256" key="1">
    <source>
        <dbReference type="ARBA" id="ARBA00004245"/>
    </source>
</evidence>
<evidence type="ECO:0000256" key="3">
    <source>
        <dbReference type="ARBA" id="ARBA00022490"/>
    </source>
</evidence>
<feature type="compositionally biased region" description="Basic and acidic residues" evidence="8">
    <location>
        <begin position="575"/>
        <end position="597"/>
    </location>
</feature>
<dbReference type="Pfam" id="PF10447">
    <property type="entry name" value="EXOSC1"/>
    <property type="match status" value="1"/>
</dbReference>
<evidence type="ECO:0000259" key="9">
    <source>
        <dbReference type="Pfam" id="PF04880"/>
    </source>
</evidence>
<feature type="compositionally biased region" description="Polar residues" evidence="8">
    <location>
        <begin position="547"/>
        <end position="572"/>
    </location>
</feature>
<gene>
    <name evidence="11" type="ORF">MSAN_02150900</name>
</gene>
<dbReference type="GO" id="GO:0008017">
    <property type="term" value="F:microtubule binding"/>
    <property type="evidence" value="ECO:0007669"/>
    <property type="project" value="InterPro"/>
</dbReference>
<organism evidence="11 12">
    <name type="scientific">Mycena sanguinolenta</name>
    <dbReference type="NCBI Taxonomy" id="230812"/>
    <lineage>
        <taxon>Eukaryota</taxon>
        <taxon>Fungi</taxon>
        <taxon>Dikarya</taxon>
        <taxon>Basidiomycota</taxon>
        <taxon>Agaricomycotina</taxon>
        <taxon>Agaricomycetes</taxon>
        <taxon>Agaricomycetidae</taxon>
        <taxon>Agaricales</taxon>
        <taxon>Marasmiineae</taxon>
        <taxon>Mycenaceae</taxon>
        <taxon>Mycena</taxon>
    </lineage>
</organism>
<evidence type="ECO:0000256" key="6">
    <source>
        <dbReference type="ARBA" id="ARBA00023212"/>
    </source>
</evidence>
<dbReference type="AlphaFoldDB" id="A0A8H7CJ43"/>
<dbReference type="EMBL" id="JACAZH010000031">
    <property type="protein sequence ID" value="KAF7339370.1"/>
    <property type="molecule type" value="Genomic_DNA"/>
</dbReference>
<name>A0A8H7CJ43_9AGAR</name>
<evidence type="ECO:0000259" key="10">
    <source>
        <dbReference type="Pfam" id="PF10447"/>
    </source>
</evidence>
<feature type="region of interest" description="Disordered" evidence="8">
    <location>
        <begin position="547"/>
        <end position="622"/>
    </location>
</feature>
<keyword evidence="6" id="KW-0206">Cytoskeleton</keyword>
<dbReference type="PANTHER" id="PTHR10921">
    <property type="entry name" value="NUCLEAR DISTRIBUTION PROTEIN NUDE HOMOLOG 1"/>
    <property type="match status" value="1"/>
</dbReference>
<keyword evidence="3" id="KW-0963">Cytoplasm</keyword>
<evidence type="ECO:0000256" key="2">
    <source>
        <dbReference type="ARBA" id="ARBA00007429"/>
    </source>
</evidence>
<feature type="compositionally biased region" description="Polar residues" evidence="8">
    <location>
        <begin position="468"/>
        <end position="477"/>
    </location>
</feature>
<keyword evidence="5 7" id="KW-0175">Coiled coil</keyword>
<feature type="coiled-coil region" evidence="7">
    <location>
        <begin position="213"/>
        <end position="370"/>
    </location>
</feature>
<comment type="similarity">
    <text evidence="2">Belongs to the nudE family.</text>
</comment>
<feature type="domain" description="Exosome complex component CSL4 C-terminal" evidence="10">
    <location>
        <begin position="91"/>
        <end position="131"/>
    </location>
</feature>
<dbReference type="InterPro" id="IPR033494">
    <property type="entry name" value="NUDE"/>
</dbReference>
<dbReference type="InterPro" id="IPR006964">
    <property type="entry name" value="NUDE_dom"/>
</dbReference>
<feature type="compositionally biased region" description="Low complexity" evidence="8">
    <location>
        <begin position="672"/>
        <end position="689"/>
    </location>
</feature>
<dbReference type="Proteomes" id="UP000623467">
    <property type="component" value="Unassembled WGS sequence"/>
</dbReference>
<feature type="compositionally biased region" description="Low complexity" evidence="8">
    <location>
        <begin position="489"/>
        <end position="503"/>
    </location>
</feature>
<feature type="compositionally biased region" description="Polar residues" evidence="8">
    <location>
        <begin position="722"/>
        <end position="740"/>
    </location>
</feature>
<protein>
    <recommendedName>
        <fullName evidence="13">S1 motif domain-containing protein</fullName>
    </recommendedName>
</protein>
<feature type="domain" description="NUDE" evidence="9">
    <location>
        <begin position="318"/>
        <end position="449"/>
    </location>
</feature>
<comment type="caution">
    <text evidence="11">The sequence shown here is derived from an EMBL/GenBank/DDBJ whole genome shotgun (WGS) entry which is preliminary data.</text>
</comment>
<reference evidence="11" key="1">
    <citation type="submission" date="2020-05" db="EMBL/GenBank/DDBJ databases">
        <title>Mycena genomes resolve the evolution of fungal bioluminescence.</title>
        <authorList>
            <person name="Tsai I.J."/>
        </authorList>
    </citation>
    <scope>NUCLEOTIDE SEQUENCE</scope>
    <source>
        <strain evidence="11">160909Yilan</strain>
    </source>
</reference>
<dbReference type="GO" id="GO:0003723">
    <property type="term" value="F:RNA binding"/>
    <property type="evidence" value="ECO:0007669"/>
    <property type="project" value="InterPro"/>
</dbReference>
<keyword evidence="4" id="KW-0493">Microtubule</keyword>
<sequence>MTSQLVLPGQPIPVPKNAPLPQLGGGIYVRDSELRASLVGIPHQEGPVLSISRVRPQPPAINSVVLGSVIRLSPLQATLSISVVDGVPLPAGEEFTGVIRTQDVRATEKDRVKIGDSFRGGDVVRGVVISLGDARSYFVTTARNDLGVVFAVSEAGKTMVPGKRLVDIKFMTAVLSPQDPLRRDRLMSLDDTQLSYSSSTDWQEKYNEVADMLAETRAELDEFQIASRELEAELEAELQRTEKAQQDLKVKVARAETERDEWKSKFMSLQTTHNTATTTLQRELDKLRQEHQQVKIQLRELEMGTDDLERNERAVSSSLADMESKYSRALEEKILLEHELLDKANLEEECQRLKDELRDANVEVSILKDQLAAQPAWDNASSIAPSSHFPSIVPQSEDNLLTTPPPADLQLEDLTPSTDSLPSVDTTTVDTTPRAKAQSALVHRSGAAPYKSGISTPPGSSGIARSRTLPSIYSPRSPNYRPPTARNPSTMSTNSTSSTASTSKNKGVQMVSEMRARVRNLEQKIHTRVPRLRMGSITGRPNANALAASTMTNGSTGSTKTTVRSSWESLTSTRRHADNPKRSSESESDKDKSKKGDSAGWVLIMEDSPSPPKAKPGERRRASSPLGMIQFNPAASTSAVSPTVPHTSKLSNPLTQSTLPTSGLKRPQSRLSGGSTTISIPSSSSSSSSRPATPTFLPIPTGGLTHTPSGLKRSTGPAAPNNPYSTKRSSFGALGTSTSLSAMAPPPEPRERERERPTTMPPPSRPASTTKTLPSLPSAAHANVTIRAPKPLPSLLSQSRIGRPSSTGGRKSAGDVEAEGLRPRAGSTAAM</sequence>
<proteinExistence type="inferred from homology"/>
<feature type="compositionally biased region" description="Low complexity" evidence="8">
    <location>
        <begin position="452"/>
        <end position="463"/>
    </location>
</feature>
<feature type="compositionally biased region" description="Basic and acidic residues" evidence="8">
    <location>
        <begin position="748"/>
        <end position="757"/>
    </location>
</feature>
<dbReference type="Gene3D" id="2.40.50.140">
    <property type="entry name" value="Nucleic acid-binding proteins"/>
    <property type="match status" value="1"/>
</dbReference>
<evidence type="ECO:0000256" key="8">
    <source>
        <dbReference type="SAM" id="MobiDB-lite"/>
    </source>
</evidence>